<evidence type="ECO:0008006" key="16">
    <source>
        <dbReference type="Google" id="ProtNLM"/>
    </source>
</evidence>
<protein>
    <recommendedName>
        <fullName evidence="16">Homeobox-leucine zipper protein ROC8</fullName>
    </recommendedName>
</protein>
<reference evidence="14" key="3">
    <citation type="submission" date="2021-05" db="UniProtKB">
        <authorList>
            <consortium name="EnsemblPlants"/>
        </authorList>
    </citation>
    <scope>IDENTIFICATION</scope>
    <source>
        <strain evidence="14">cv. B73</strain>
    </source>
</reference>
<dbReference type="InterPro" id="IPR017970">
    <property type="entry name" value="Homeobox_CS"/>
</dbReference>
<feature type="region of interest" description="Disordered" evidence="11">
    <location>
        <begin position="458"/>
        <end position="486"/>
    </location>
</feature>
<feature type="compositionally biased region" description="Low complexity" evidence="11">
    <location>
        <begin position="639"/>
        <end position="649"/>
    </location>
</feature>
<reference evidence="15" key="1">
    <citation type="journal article" date="2009" name="Science">
        <title>The B73 maize genome: complexity, diversity, and dynamics.</title>
        <authorList>
            <person name="Schnable P.S."/>
            <person name="Ware D."/>
            <person name="Fulton R.S."/>
            <person name="Stein J.C."/>
            <person name="Wei F."/>
            <person name="Pasternak S."/>
            <person name="Liang C."/>
            <person name="Zhang J."/>
            <person name="Fulton L."/>
            <person name="Graves T.A."/>
            <person name="Minx P."/>
            <person name="Reily A.D."/>
            <person name="Courtney L."/>
            <person name="Kruchowski S.S."/>
            <person name="Tomlinson C."/>
            <person name="Strong C."/>
            <person name="Delehaunty K."/>
            <person name="Fronick C."/>
            <person name="Courtney B."/>
            <person name="Rock S.M."/>
            <person name="Belter E."/>
            <person name="Du F."/>
            <person name="Kim K."/>
            <person name="Abbott R.M."/>
            <person name="Cotton M."/>
            <person name="Levy A."/>
            <person name="Marchetto P."/>
            <person name="Ochoa K."/>
            <person name="Jackson S.M."/>
            <person name="Gillam B."/>
            <person name="Chen W."/>
            <person name="Yan L."/>
            <person name="Higginbotham J."/>
            <person name="Cardenas M."/>
            <person name="Waligorski J."/>
            <person name="Applebaum E."/>
            <person name="Phelps L."/>
            <person name="Falcone J."/>
            <person name="Kanchi K."/>
            <person name="Thane T."/>
            <person name="Scimone A."/>
            <person name="Thane N."/>
            <person name="Henke J."/>
            <person name="Wang T."/>
            <person name="Ruppert J."/>
            <person name="Shah N."/>
            <person name="Rotter K."/>
            <person name="Hodges J."/>
            <person name="Ingenthron E."/>
            <person name="Cordes M."/>
            <person name="Kohlberg S."/>
            <person name="Sgro J."/>
            <person name="Delgado B."/>
            <person name="Mead K."/>
            <person name="Chinwalla A."/>
            <person name="Leonard S."/>
            <person name="Crouse K."/>
            <person name="Collura K."/>
            <person name="Kudrna D."/>
            <person name="Currie J."/>
            <person name="He R."/>
            <person name="Angelova A."/>
            <person name="Rajasekar S."/>
            <person name="Mueller T."/>
            <person name="Lomeli R."/>
            <person name="Scara G."/>
            <person name="Ko A."/>
            <person name="Delaney K."/>
            <person name="Wissotski M."/>
            <person name="Lopez G."/>
            <person name="Campos D."/>
            <person name="Braidotti M."/>
            <person name="Ashley E."/>
            <person name="Golser W."/>
            <person name="Kim H."/>
            <person name="Lee S."/>
            <person name="Lin J."/>
            <person name="Dujmic Z."/>
            <person name="Kim W."/>
            <person name="Talag J."/>
            <person name="Zuccolo A."/>
            <person name="Fan C."/>
            <person name="Sebastian A."/>
            <person name="Kramer M."/>
            <person name="Spiegel L."/>
            <person name="Nascimento L."/>
            <person name="Zutavern T."/>
            <person name="Miller B."/>
            <person name="Ambroise C."/>
            <person name="Muller S."/>
            <person name="Spooner W."/>
            <person name="Narechania A."/>
            <person name="Ren L."/>
            <person name="Wei S."/>
            <person name="Kumari S."/>
            <person name="Faga B."/>
            <person name="Levy M.J."/>
            <person name="McMahan L."/>
            <person name="Van Buren P."/>
            <person name="Vaughn M.W."/>
            <person name="Ying K."/>
            <person name="Yeh C.-T."/>
            <person name="Emrich S.J."/>
            <person name="Jia Y."/>
            <person name="Kalyanaraman A."/>
            <person name="Hsia A.-P."/>
            <person name="Barbazuk W.B."/>
            <person name="Baucom R.S."/>
            <person name="Brutnell T.P."/>
            <person name="Carpita N.C."/>
            <person name="Chaparro C."/>
            <person name="Chia J.-M."/>
            <person name="Deragon J.-M."/>
            <person name="Estill J.C."/>
            <person name="Fu Y."/>
            <person name="Jeddeloh J.A."/>
            <person name="Han Y."/>
            <person name="Lee H."/>
            <person name="Li P."/>
            <person name="Lisch D.R."/>
            <person name="Liu S."/>
            <person name="Liu Z."/>
            <person name="Nagel D.H."/>
            <person name="McCann M.C."/>
            <person name="SanMiguel P."/>
            <person name="Myers A.M."/>
            <person name="Nettleton D."/>
            <person name="Nguyen J."/>
            <person name="Penning B.W."/>
            <person name="Ponnala L."/>
            <person name="Schneider K.L."/>
            <person name="Schwartz D.C."/>
            <person name="Sharma A."/>
            <person name="Soderlund C."/>
            <person name="Springer N.M."/>
            <person name="Sun Q."/>
            <person name="Wang H."/>
            <person name="Waterman M."/>
            <person name="Westerman R."/>
            <person name="Wolfgruber T.K."/>
            <person name="Yang L."/>
            <person name="Yu Y."/>
            <person name="Zhang L."/>
            <person name="Zhou S."/>
            <person name="Zhu Q."/>
            <person name="Bennetzen J.L."/>
            <person name="Dawe R.K."/>
            <person name="Jiang J."/>
            <person name="Jiang N."/>
            <person name="Presting G.G."/>
            <person name="Wessler S.R."/>
            <person name="Aluru S."/>
            <person name="Martienssen R.A."/>
            <person name="Clifton S.W."/>
            <person name="McCombie W.R."/>
            <person name="Wing R.A."/>
            <person name="Wilson R.K."/>
        </authorList>
    </citation>
    <scope>NUCLEOTIDE SEQUENCE [LARGE SCALE GENOMIC DNA]</scope>
    <source>
        <strain evidence="15">cv. B73</strain>
    </source>
</reference>
<evidence type="ECO:0000256" key="6">
    <source>
        <dbReference type="ARBA" id="ARBA00023155"/>
    </source>
</evidence>
<dbReference type="PROSITE" id="PS00027">
    <property type="entry name" value="HOMEOBOX_1"/>
    <property type="match status" value="1"/>
</dbReference>
<feature type="compositionally biased region" description="Basic and acidic residues" evidence="11">
    <location>
        <begin position="413"/>
        <end position="422"/>
    </location>
</feature>
<sequence length="729" mass="81396">MDFGDEPEGSDSQRQRKRYHRHTPRQIQQLEAMFKECPHPDENQRAALSRELGLEPRQIKFWFQNRRTQMKAQHERADNCFLRAENDKIRCENITMREALKNVICPSCGGPPVAEDFFDEQKLRMENARLKEELDRVSSITSKYLGRPFTQMPPVPTMSVSSLDLSVGGMPGQGLGGPSLDLDLLSGCSSGLPYHMPAPVTEMERPMMVDMATRAMDELIRLAQAGEQIWVQGMPGDAREVLDVATYDSLFAKPGGAFRPPEINVEGSRDSGLVFMSAVALVDVFMDTNKWMEFFPGIVSKAQTVDVLVNGLCGRSESLIMMYEELHIMTPVVPTRELSFLRYCKQIEQGLWAVADVSLDGQRDAHYGVPSRSRRMPSGCLIADMSNGYSKVIDATTSSWPLCSCAPRDLGRTLGDRAHAPDQRPLPQPRAERRRVRGAPLARRAAACVRAVCVPGHPRRAAPRRRRSDAGGEAEHDEAVAADGEQLLREPELVAAAAVDAALRHHGRERLCLHAPQHRLRPAQRRRPQRRHLHMAARPRRPRLRLRPRRERALPVGRPVARQSGSGGVAHPQRLQPRKLHLPAERAEREPEQHADPPGELRGRVRGAGGVLADRHPGGERGDERRGPVGHPFAAVGLRHPAGRAAGVVRRGRVQQRRPARGGAAASGLRGHRRVPDPRQQPAVVQAQRRVRRHRQQPHRHHRAADQGGAQLRRPLIASPHPRHPPPPQ</sequence>
<keyword evidence="6 9" id="KW-0371">Homeobox</keyword>
<feature type="compositionally biased region" description="Basic and acidic residues" evidence="11">
    <location>
        <begin position="468"/>
        <end position="479"/>
    </location>
</feature>
<evidence type="ECO:0000259" key="12">
    <source>
        <dbReference type="PROSITE" id="PS50071"/>
    </source>
</evidence>
<feature type="compositionally biased region" description="Basic residues" evidence="11">
    <location>
        <begin position="650"/>
        <end position="660"/>
    </location>
</feature>
<feature type="domain" description="Homeobox" evidence="12">
    <location>
        <begin position="13"/>
        <end position="73"/>
    </location>
</feature>
<dbReference type="Pfam" id="PF01852">
    <property type="entry name" value="START"/>
    <property type="match status" value="1"/>
</dbReference>
<dbReference type="CDD" id="cd08875">
    <property type="entry name" value="START_ArGLABRA2_like"/>
    <property type="match status" value="1"/>
</dbReference>
<dbReference type="InterPro" id="IPR009057">
    <property type="entry name" value="Homeodomain-like_sf"/>
</dbReference>
<keyword evidence="15" id="KW-1185">Reference proteome</keyword>
<dbReference type="AlphaFoldDB" id="A0A804QWJ1"/>
<keyword evidence="3" id="KW-0805">Transcription regulation</keyword>
<feature type="compositionally biased region" description="Basic and acidic residues" evidence="11">
    <location>
        <begin position="582"/>
        <end position="603"/>
    </location>
</feature>
<dbReference type="PANTHER" id="PTHR45654">
    <property type="entry name" value="HOMEOBOX-LEUCINE ZIPPER PROTEIN MERISTEM L1"/>
    <property type="match status" value="1"/>
</dbReference>
<reference evidence="14" key="2">
    <citation type="submission" date="2019-07" db="EMBL/GenBank/DDBJ databases">
        <authorList>
            <person name="Seetharam A."/>
            <person name="Woodhouse M."/>
            <person name="Cannon E."/>
        </authorList>
    </citation>
    <scope>NUCLEOTIDE SEQUENCE [LARGE SCALE GENOMIC DNA]</scope>
    <source>
        <strain evidence="14">cv. B73</strain>
    </source>
</reference>
<dbReference type="SMART" id="SM00234">
    <property type="entry name" value="START"/>
    <property type="match status" value="1"/>
</dbReference>
<accession>A0A804QWJ1</accession>
<dbReference type="GO" id="GO:0005634">
    <property type="term" value="C:nucleus"/>
    <property type="evidence" value="ECO:0007669"/>
    <property type="project" value="UniProtKB-SubCell"/>
</dbReference>
<feature type="domain" description="START" evidence="13">
    <location>
        <begin position="201"/>
        <end position="392"/>
    </location>
</feature>
<keyword evidence="8 9" id="KW-0539">Nucleus</keyword>
<keyword evidence="4" id="KW-0175">Coiled coil</keyword>
<evidence type="ECO:0000313" key="14">
    <source>
        <dbReference type="EnsemblPlants" id="Zm00001eb373520_P002"/>
    </source>
</evidence>
<dbReference type="SMART" id="SM00389">
    <property type="entry name" value="HOX"/>
    <property type="match status" value="1"/>
</dbReference>
<evidence type="ECO:0000256" key="3">
    <source>
        <dbReference type="ARBA" id="ARBA00023015"/>
    </source>
</evidence>
<dbReference type="EnsemblPlants" id="Zm00001eb373520_T002">
    <property type="protein sequence ID" value="Zm00001eb373520_P002"/>
    <property type="gene ID" value="Zm00001eb373520"/>
</dbReference>
<dbReference type="InterPro" id="IPR001356">
    <property type="entry name" value="HD"/>
</dbReference>
<keyword evidence="5 9" id="KW-0238">DNA-binding</keyword>
<dbReference type="InterPro" id="IPR002913">
    <property type="entry name" value="START_lipid-bd_dom"/>
</dbReference>
<evidence type="ECO:0000256" key="9">
    <source>
        <dbReference type="PROSITE-ProRule" id="PRU00108"/>
    </source>
</evidence>
<evidence type="ECO:0000259" key="13">
    <source>
        <dbReference type="PROSITE" id="PS50848"/>
    </source>
</evidence>
<dbReference type="Pfam" id="PF00046">
    <property type="entry name" value="Homeodomain"/>
    <property type="match status" value="1"/>
</dbReference>
<dbReference type="SUPFAM" id="SSF46689">
    <property type="entry name" value="Homeodomain-like"/>
    <property type="match status" value="1"/>
</dbReference>
<proteinExistence type="inferred from homology"/>
<evidence type="ECO:0000256" key="5">
    <source>
        <dbReference type="ARBA" id="ARBA00023125"/>
    </source>
</evidence>
<dbReference type="GO" id="GO:0008289">
    <property type="term" value="F:lipid binding"/>
    <property type="evidence" value="ECO:0007669"/>
    <property type="project" value="InterPro"/>
</dbReference>
<dbReference type="InterPro" id="IPR042160">
    <property type="entry name" value="HD-Zip_IV"/>
</dbReference>
<comment type="subcellular location">
    <subcellularLocation>
        <location evidence="1 9 10">Nucleus</location>
    </subcellularLocation>
</comment>
<dbReference type="PANTHER" id="PTHR45654:SF12">
    <property type="entry name" value="HOMEOBOX-LEUCINE ZIPPER PROTEIN ROC8"/>
    <property type="match status" value="1"/>
</dbReference>
<keyword evidence="7" id="KW-0804">Transcription</keyword>
<feature type="region of interest" description="Disordered" evidence="11">
    <location>
        <begin position="413"/>
        <end position="439"/>
    </location>
</feature>
<dbReference type="Proteomes" id="UP000007305">
    <property type="component" value="Chromosome 9"/>
</dbReference>
<dbReference type="Gene3D" id="1.10.10.60">
    <property type="entry name" value="Homeodomain-like"/>
    <property type="match status" value="1"/>
</dbReference>
<dbReference type="FunFam" id="1.10.10.60:FF:000229">
    <property type="entry name" value="Homeobox-leucine zipper protein HDG1"/>
    <property type="match status" value="1"/>
</dbReference>
<dbReference type="PROSITE" id="PS50848">
    <property type="entry name" value="START"/>
    <property type="match status" value="1"/>
</dbReference>
<name>A0A804QWJ1_MAIZE</name>
<dbReference type="GO" id="GO:0003677">
    <property type="term" value="F:DNA binding"/>
    <property type="evidence" value="ECO:0007669"/>
    <property type="project" value="UniProtKB-UniRule"/>
</dbReference>
<feature type="compositionally biased region" description="Low complexity" evidence="11">
    <location>
        <begin position="678"/>
        <end position="688"/>
    </location>
</feature>
<feature type="DNA-binding region" description="Homeobox" evidence="9">
    <location>
        <begin position="15"/>
        <end position="74"/>
    </location>
</feature>
<evidence type="ECO:0000256" key="11">
    <source>
        <dbReference type="SAM" id="MobiDB-lite"/>
    </source>
</evidence>
<evidence type="ECO:0000256" key="2">
    <source>
        <dbReference type="ARBA" id="ARBA00006789"/>
    </source>
</evidence>
<evidence type="ECO:0000256" key="7">
    <source>
        <dbReference type="ARBA" id="ARBA00023163"/>
    </source>
</evidence>
<dbReference type="GO" id="GO:0000981">
    <property type="term" value="F:DNA-binding transcription factor activity, RNA polymerase II-specific"/>
    <property type="evidence" value="ECO:0007669"/>
    <property type="project" value="InterPro"/>
</dbReference>
<comment type="similarity">
    <text evidence="2">Belongs to the HD-ZIP homeobox family. Class IV subfamily.</text>
</comment>
<feature type="region of interest" description="Disordered" evidence="11">
    <location>
        <begin position="1"/>
        <end position="24"/>
    </location>
</feature>
<evidence type="ECO:0000256" key="4">
    <source>
        <dbReference type="ARBA" id="ARBA00023054"/>
    </source>
</evidence>
<organism evidence="14 15">
    <name type="scientific">Zea mays</name>
    <name type="common">Maize</name>
    <dbReference type="NCBI Taxonomy" id="4577"/>
    <lineage>
        <taxon>Eukaryota</taxon>
        <taxon>Viridiplantae</taxon>
        <taxon>Streptophyta</taxon>
        <taxon>Embryophyta</taxon>
        <taxon>Tracheophyta</taxon>
        <taxon>Spermatophyta</taxon>
        <taxon>Magnoliopsida</taxon>
        <taxon>Liliopsida</taxon>
        <taxon>Poales</taxon>
        <taxon>Poaceae</taxon>
        <taxon>PACMAD clade</taxon>
        <taxon>Panicoideae</taxon>
        <taxon>Andropogonodae</taxon>
        <taxon>Andropogoneae</taxon>
        <taxon>Tripsacinae</taxon>
        <taxon>Zea</taxon>
    </lineage>
</organism>
<evidence type="ECO:0000256" key="10">
    <source>
        <dbReference type="RuleBase" id="RU000682"/>
    </source>
</evidence>
<evidence type="ECO:0000256" key="1">
    <source>
        <dbReference type="ARBA" id="ARBA00004123"/>
    </source>
</evidence>
<feature type="compositionally biased region" description="Basic residues" evidence="11">
    <location>
        <begin position="458"/>
        <end position="467"/>
    </location>
</feature>
<dbReference type="SUPFAM" id="SSF55961">
    <property type="entry name" value="Bet v1-like"/>
    <property type="match status" value="1"/>
</dbReference>
<evidence type="ECO:0000313" key="15">
    <source>
        <dbReference type="Proteomes" id="UP000007305"/>
    </source>
</evidence>
<feature type="compositionally biased region" description="Basic residues" evidence="11">
    <location>
        <begin position="689"/>
        <end position="703"/>
    </location>
</feature>
<dbReference type="InParanoid" id="A0A804QWJ1"/>
<dbReference type="Gramene" id="Zm00001eb373520_T002">
    <property type="protein sequence ID" value="Zm00001eb373520_P002"/>
    <property type="gene ID" value="Zm00001eb373520"/>
</dbReference>
<evidence type="ECO:0000256" key="8">
    <source>
        <dbReference type="ARBA" id="ARBA00023242"/>
    </source>
</evidence>
<dbReference type="CDD" id="cd00086">
    <property type="entry name" value="homeodomain"/>
    <property type="match status" value="1"/>
</dbReference>
<dbReference type="PROSITE" id="PS50071">
    <property type="entry name" value="HOMEOBOX_2"/>
    <property type="match status" value="1"/>
</dbReference>
<feature type="compositionally biased region" description="Basic residues" evidence="11">
    <location>
        <begin position="15"/>
        <end position="24"/>
    </location>
</feature>
<feature type="region of interest" description="Disordered" evidence="11">
    <location>
        <begin position="516"/>
        <end position="729"/>
    </location>
</feature>
<feature type="compositionally biased region" description="Basic and acidic residues" evidence="11">
    <location>
        <begin position="613"/>
        <end position="627"/>
    </location>
</feature>
<feature type="compositionally biased region" description="Basic residues" evidence="11">
    <location>
        <begin position="516"/>
        <end position="550"/>
    </location>
</feature>